<proteinExistence type="predicted"/>
<dbReference type="SUPFAM" id="SSF52540">
    <property type="entry name" value="P-loop containing nucleoside triphosphate hydrolases"/>
    <property type="match status" value="1"/>
</dbReference>
<feature type="domain" description="Dynamin N-terminal" evidence="1">
    <location>
        <begin position="60"/>
        <end position="209"/>
    </location>
</feature>
<dbReference type="GO" id="GO:0019843">
    <property type="term" value="F:rRNA binding"/>
    <property type="evidence" value="ECO:0007669"/>
    <property type="project" value="TreeGrafter"/>
</dbReference>
<dbReference type="Gene3D" id="3.40.50.300">
    <property type="entry name" value="P-loop containing nucleotide triphosphate hydrolases"/>
    <property type="match status" value="1"/>
</dbReference>
<evidence type="ECO:0000313" key="2">
    <source>
        <dbReference type="EMBL" id="VEI23276.1"/>
    </source>
</evidence>
<organism evidence="2 3">
    <name type="scientific">Rothia aeria</name>
    <dbReference type="NCBI Taxonomy" id="172042"/>
    <lineage>
        <taxon>Bacteria</taxon>
        <taxon>Bacillati</taxon>
        <taxon>Actinomycetota</taxon>
        <taxon>Actinomycetes</taxon>
        <taxon>Micrococcales</taxon>
        <taxon>Micrococcaceae</taxon>
        <taxon>Rothia</taxon>
    </lineage>
</organism>
<dbReference type="Pfam" id="PF00350">
    <property type="entry name" value="Dynamin_N"/>
    <property type="match status" value="1"/>
</dbReference>
<name>A0A7Z9A565_9MICC</name>
<dbReference type="PANTHER" id="PTHR42698:SF1">
    <property type="entry name" value="GTPASE ERA, MITOCHONDRIAL"/>
    <property type="match status" value="1"/>
</dbReference>
<evidence type="ECO:0000313" key="3">
    <source>
        <dbReference type="Proteomes" id="UP000282386"/>
    </source>
</evidence>
<dbReference type="GO" id="GO:0000028">
    <property type="term" value="P:ribosomal small subunit assembly"/>
    <property type="evidence" value="ECO:0007669"/>
    <property type="project" value="TreeGrafter"/>
</dbReference>
<dbReference type="EMBL" id="LR134479">
    <property type="protein sequence ID" value="VEI23276.1"/>
    <property type="molecule type" value="Genomic_DNA"/>
</dbReference>
<dbReference type="AlphaFoldDB" id="A0A7Z9A565"/>
<dbReference type="GO" id="GO:0005525">
    <property type="term" value="F:GTP binding"/>
    <property type="evidence" value="ECO:0007669"/>
    <property type="project" value="InterPro"/>
</dbReference>
<dbReference type="PANTHER" id="PTHR42698">
    <property type="entry name" value="GTPASE ERA"/>
    <property type="match status" value="1"/>
</dbReference>
<gene>
    <name evidence="2" type="ORF">NCTC10207_01376</name>
</gene>
<dbReference type="CDD" id="cd00882">
    <property type="entry name" value="Ras_like_GTPase"/>
    <property type="match status" value="1"/>
</dbReference>
<dbReference type="GO" id="GO:0043024">
    <property type="term" value="F:ribosomal small subunit binding"/>
    <property type="evidence" value="ECO:0007669"/>
    <property type="project" value="TreeGrafter"/>
</dbReference>
<dbReference type="RefSeq" id="WP_126500168.1">
    <property type="nucleotide sequence ID" value="NZ_LR134479.1"/>
</dbReference>
<reference evidence="2 3" key="1">
    <citation type="submission" date="2018-12" db="EMBL/GenBank/DDBJ databases">
        <authorList>
            <consortium name="Pathogen Informatics"/>
        </authorList>
    </citation>
    <scope>NUCLEOTIDE SEQUENCE [LARGE SCALE GENOMIC DNA]</scope>
    <source>
        <strain evidence="2 3">NCTC10207</strain>
    </source>
</reference>
<sequence length="591" mass="63773">MQHTDYTHLMRVRELLAHCDVPLETLNADLARERIRAANKQLDDYILPRAGSLDAPLTMVVGGSTGAGKSTLVNSLLGEPLTRAGAIRPTTRQPVLLHRSEDAPYLGSEHYLPSMRHHSVAAGETVPGADAHTEADVLVTLQTQTVPPGIALIDAPDIDSVSEQNRQLAKDLLSAADLWLFVTTANRYADAVPWELLHRAAERNITVAVVLNRVPEGAEHEIEEDLQHMLSEAGITPALLVCIPEQKRDNRGLLPPAAIDQVRNWLEQLGADAPARAAIARRTLSGAINGLSEDLQVIAAEQKSQHETLTRLSAAVDDAYDTALENIREAASDGTLLRGEVLMRWQDFVGTGEFFRSLESGIGRLRDRLVGIMRGTPAQAAKVEQALEHGLHAVAVDAAARAAEQVRRSWGSERPGALLLEEHDAGVTAEQAQTEQATFETQVAEQIRAWQQGILETIRAEGAGKRQRARVLSLGVNAAAVLLMVAVFSATGGLTGLEIGIAGGSGVVGSKLLESVFGEDAARRMAQRARTDLIERMQNLLDVHRQRFTDSLNTVNAGPEPAQVLEAAQQTRRIGHELAVDGSPASKEIRG</sequence>
<protein>
    <submittedName>
        <fullName evidence="2">Predicted GTPase</fullName>
    </submittedName>
</protein>
<accession>A0A7Z9A565</accession>
<dbReference type="InterPro" id="IPR027417">
    <property type="entry name" value="P-loop_NTPase"/>
</dbReference>
<dbReference type="InterPro" id="IPR005662">
    <property type="entry name" value="GTPase_Era-like"/>
</dbReference>
<dbReference type="Proteomes" id="UP000282386">
    <property type="component" value="Chromosome"/>
</dbReference>
<dbReference type="GO" id="GO:0005829">
    <property type="term" value="C:cytosol"/>
    <property type="evidence" value="ECO:0007669"/>
    <property type="project" value="TreeGrafter"/>
</dbReference>
<dbReference type="InterPro" id="IPR045063">
    <property type="entry name" value="Dynamin_N"/>
</dbReference>
<evidence type="ECO:0000259" key="1">
    <source>
        <dbReference type="Pfam" id="PF00350"/>
    </source>
</evidence>